<dbReference type="Proteomes" id="UP000293142">
    <property type="component" value="Unassembled WGS sequence"/>
</dbReference>
<reference evidence="1 2" key="1">
    <citation type="submission" date="2019-02" db="EMBL/GenBank/DDBJ databases">
        <title>Paenibacillus sp. nov., isolated from surface-sterilized tissue of Thalictrum simplex L.</title>
        <authorList>
            <person name="Tuo L."/>
        </authorList>
    </citation>
    <scope>NUCLEOTIDE SEQUENCE [LARGE SCALE GENOMIC DNA]</scope>
    <source>
        <strain evidence="1 2">N2SHLJ1</strain>
    </source>
</reference>
<dbReference type="NCBIfam" id="NF038262">
    <property type="entry name" value="SiaB_fam_kinase"/>
    <property type="match status" value="1"/>
</dbReference>
<dbReference type="AlphaFoldDB" id="A0A4V2J4X2"/>
<dbReference type="Pfam" id="PF19788">
    <property type="entry name" value="DUF6272"/>
    <property type="match status" value="1"/>
</dbReference>
<keyword evidence="2" id="KW-1185">Reference proteome</keyword>
<dbReference type="OrthoDB" id="5365713at2"/>
<protein>
    <submittedName>
        <fullName evidence="1">Uncharacterized protein</fullName>
    </submittedName>
</protein>
<accession>A0A4V2J4X2</accession>
<gene>
    <name evidence="1" type="ORF">EYB31_00625</name>
</gene>
<evidence type="ECO:0000313" key="1">
    <source>
        <dbReference type="EMBL" id="TBL81552.1"/>
    </source>
</evidence>
<dbReference type="EMBL" id="SIRE01000002">
    <property type="protein sequence ID" value="TBL81552.1"/>
    <property type="molecule type" value="Genomic_DNA"/>
</dbReference>
<dbReference type="InterPro" id="IPR046239">
    <property type="entry name" value="DUF6272"/>
</dbReference>
<sequence length="181" mass="20313">MHNQLLELQTLLERQGLLICFSGKLTQGIIEELGEAVKQYMETENHLKSNVYDIFSIFVEQTQNIKNYCNTKLGGEFYEHVVHSSIVAIGKTDIGNYVCSGNRVCNSDVEQLQSLLLQIQPLNKAELKALYKSKIRQPQPEDSLGAGIGLIEIARKSTQPLKYTITGIDAQYSFFTLEAVV</sequence>
<organism evidence="1 2">
    <name type="scientific">Paenibacillus thalictri</name>
    <dbReference type="NCBI Taxonomy" id="2527873"/>
    <lineage>
        <taxon>Bacteria</taxon>
        <taxon>Bacillati</taxon>
        <taxon>Bacillota</taxon>
        <taxon>Bacilli</taxon>
        <taxon>Bacillales</taxon>
        <taxon>Paenibacillaceae</taxon>
        <taxon>Paenibacillus</taxon>
    </lineage>
</organism>
<comment type="caution">
    <text evidence="1">The sequence shown here is derived from an EMBL/GenBank/DDBJ whole genome shotgun (WGS) entry which is preliminary data.</text>
</comment>
<proteinExistence type="predicted"/>
<name>A0A4V2J4X2_9BACL</name>
<dbReference type="RefSeq" id="WP_131011337.1">
    <property type="nucleotide sequence ID" value="NZ_SIRE01000002.1"/>
</dbReference>
<evidence type="ECO:0000313" key="2">
    <source>
        <dbReference type="Proteomes" id="UP000293142"/>
    </source>
</evidence>